<dbReference type="EMBL" id="JANUHA010000024">
    <property type="protein sequence ID" value="MCS0599215.1"/>
    <property type="molecule type" value="Genomic_DNA"/>
</dbReference>
<keyword evidence="5" id="KW-1185">Reference proteome</keyword>
<evidence type="ECO:0000259" key="2">
    <source>
        <dbReference type="Pfam" id="PF08281"/>
    </source>
</evidence>
<dbReference type="Gene3D" id="1.10.10.10">
    <property type="entry name" value="Winged helix-like DNA-binding domain superfamily/Winged helix DNA-binding domain"/>
    <property type="match status" value="1"/>
</dbReference>
<sequence length="422" mass="46325">MEARVIGEVCRREGGKVLAGLIRRFGDIGLAEDLLQDAYARALERWPRDGLPDNPAGWLTTVARNRGLDILRRAARTLDDSSAVLARLEAEPPQERQEGQLDDDRLRLIFVCCHPALHPRAQSALALRTLCGLSTREIARAFCESEATTAQRLVRAKRKIADARIPFVIPVESELPGRMAIVLQVIYLVFNEGYAATEGARLVRLDLCKEAIRLGRLMRELMPVDAEVRGLLALMLLTHARGAARVSNVGELLTLEQQDRSLWDQDAIREGLAILDEALALRRPGAYQIQAAIAALHSKAARAMDTDWPQIAALYGALLRHLPTPVVRMNAAVAHGMASGPREGLRALEHLSDMEGSHYLHAARAAFHLRLGDTHAASASYVHAAGRTGNEVERAWLLARARAAQGDCAHRPAPHRAMRPAS</sequence>
<dbReference type="RefSeq" id="WP_258830216.1">
    <property type="nucleotide sequence ID" value="NZ_JANUHA010000024.1"/>
</dbReference>
<dbReference type="Pfam" id="PF20239">
    <property type="entry name" value="DUF6596"/>
    <property type="match status" value="1"/>
</dbReference>
<reference evidence="4 5" key="1">
    <citation type="submission" date="2022-08" db="EMBL/GenBank/DDBJ databases">
        <title>Reclassification of Massilia species as members of the genera Telluria, Duganella, Pseudoduganella, Mokoshia gen. nov. and Zemynaea gen. nov. using orthogonal and non-orthogonal genome-based approaches.</title>
        <authorList>
            <person name="Bowman J.P."/>
        </authorList>
    </citation>
    <scope>NUCLEOTIDE SEQUENCE [LARGE SCALE GENOMIC DNA]</scope>
    <source>
        <strain evidence="4 5">JCM 31661</strain>
    </source>
</reference>
<evidence type="ECO:0000313" key="5">
    <source>
        <dbReference type="Proteomes" id="UP001206572"/>
    </source>
</evidence>
<dbReference type="PANTHER" id="PTHR47756:SF2">
    <property type="entry name" value="BLL6612 PROTEIN"/>
    <property type="match status" value="1"/>
</dbReference>
<dbReference type="SUPFAM" id="SSF88659">
    <property type="entry name" value="Sigma3 and sigma4 domains of RNA polymerase sigma factors"/>
    <property type="match status" value="1"/>
</dbReference>
<dbReference type="InterPro" id="IPR013324">
    <property type="entry name" value="RNA_pol_sigma_r3/r4-like"/>
</dbReference>
<evidence type="ECO:0000259" key="1">
    <source>
        <dbReference type="Pfam" id="PF04542"/>
    </source>
</evidence>
<name>A0ABT2ASI7_9BURK</name>
<dbReference type="InterPro" id="IPR046531">
    <property type="entry name" value="DUF6596"/>
</dbReference>
<organism evidence="4 5">
    <name type="scientific">Massilia agri</name>
    <dbReference type="NCBI Taxonomy" id="1886785"/>
    <lineage>
        <taxon>Bacteria</taxon>
        <taxon>Pseudomonadati</taxon>
        <taxon>Pseudomonadota</taxon>
        <taxon>Betaproteobacteria</taxon>
        <taxon>Burkholderiales</taxon>
        <taxon>Oxalobacteraceae</taxon>
        <taxon>Telluria group</taxon>
        <taxon>Massilia</taxon>
    </lineage>
</organism>
<feature type="domain" description="RNA polymerase sigma factor 70 region 4 type 2" evidence="2">
    <location>
        <begin position="109"/>
        <end position="160"/>
    </location>
</feature>
<dbReference type="PANTHER" id="PTHR47756">
    <property type="entry name" value="BLL6612 PROTEIN-RELATED"/>
    <property type="match status" value="1"/>
</dbReference>
<dbReference type="NCBIfam" id="TIGR02937">
    <property type="entry name" value="sigma70-ECF"/>
    <property type="match status" value="1"/>
</dbReference>
<dbReference type="Proteomes" id="UP001206572">
    <property type="component" value="Unassembled WGS sequence"/>
</dbReference>
<gene>
    <name evidence="4" type="ORF">NX780_22975</name>
</gene>
<dbReference type="InterPro" id="IPR007627">
    <property type="entry name" value="RNA_pol_sigma70_r2"/>
</dbReference>
<dbReference type="InterPro" id="IPR014284">
    <property type="entry name" value="RNA_pol_sigma-70_dom"/>
</dbReference>
<proteinExistence type="predicted"/>
<accession>A0ABT2ASI7</accession>
<dbReference type="Pfam" id="PF04542">
    <property type="entry name" value="Sigma70_r2"/>
    <property type="match status" value="1"/>
</dbReference>
<dbReference type="InterPro" id="IPR013249">
    <property type="entry name" value="RNA_pol_sigma70_r4_t2"/>
</dbReference>
<dbReference type="Gene3D" id="1.10.1740.10">
    <property type="match status" value="1"/>
</dbReference>
<comment type="caution">
    <text evidence="4">The sequence shown here is derived from an EMBL/GenBank/DDBJ whole genome shotgun (WGS) entry which is preliminary data.</text>
</comment>
<dbReference type="InterPro" id="IPR036388">
    <property type="entry name" value="WH-like_DNA-bd_sf"/>
</dbReference>
<dbReference type="Pfam" id="PF08281">
    <property type="entry name" value="Sigma70_r4_2"/>
    <property type="match status" value="1"/>
</dbReference>
<protein>
    <submittedName>
        <fullName evidence="4">Sigma-70 family RNA polymerase sigma factor</fullName>
    </submittedName>
</protein>
<dbReference type="InterPro" id="IPR013325">
    <property type="entry name" value="RNA_pol_sigma_r2"/>
</dbReference>
<evidence type="ECO:0000259" key="3">
    <source>
        <dbReference type="Pfam" id="PF20239"/>
    </source>
</evidence>
<evidence type="ECO:0000313" key="4">
    <source>
        <dbReference type="EMBL" id="MCS0599215.1"/>
    </source>
</evidence>
<dbReference type="SUPFAM" id="SSF88946">
    <property type="entry name" value="Sigma2 domain of RNA polymerase sigma factors"/>
    <property type="match status" value="1"/>
</dbReference>
<feature type="domain" description="DUF6596" evidence="3">
    <location>
        <begin position="178"/>
        <end position="278"/>
    </location>
</feature>
<feature type="domain" description="RNA polymerase sigma-70 region 2" evidence="1">
    <location>
        <begin position="16"/>
        <end position="77"/>
    </location>
</feature>